<feature type="transmembrane region" description="Helical" evidence="16">
    <location>
        <begin position="84"/>
        <end position="117"/>
    </location>
</feature>
<dbReference type="GO" id="GO:0016042">
    <property type="term" value="P:lipid catabolic process"/>
    <property type="evidence" value="ECO:0007669"/>
    <property type="project" value="UniProtKB-UniRule"/>
</dbReference>
<comment type="catalytic activity">
    <reaction evidence="14 16">
        <text>a 1-acyl-sn-glycero-3-phosphocholine + H2O = sn-glycerol 3-phosphocholine + a fatty acid + H(+)</text>
        <dbReference type="Rhea" id="RHEA:15177"/>
        <dbReference type="ChEBI" id="CHEBI:15377"/>
        <dbReference type="ChEBI" id="CHEBI:15378"/>
        <dbReference type="ChEBI" id="CHEBI:16870"/>
        <dbReference type="ChEBI" id="CHEBI:28868"/>
        <dbReference type="ChEBI" id="CHEBI:58168"/>
        <dbReference type="EC" id="3.1.1.5"/>
    </reaction>
</comment>
<keyword evidence="9 15" id="KW-0442">Lipid degradation</keyword>
<feature type="region of interest" description="Disordered" evidence="17">
    <location>
        <begin position="488"/>
        <end position="563"/>
    </location>
</feature>
<feature type="compositionally biased region" description="Polar residues" evidence="17">
    <location>
        <begin position="505"/>
        <end position="530"/>
    </location>
</feature>
<evidence type="ECO:0000256" key="16">
    <source>
        <dbReference type="RuleBase" id="RU362043"/>
    </source>
</evidence>
<dbReference type="EC" id="3.1.1.5" evidence="3 16"/>
<dbReference type="InterPro" id="IPR014710">
    <property type="entry name" value="RmlC-like_jellyroll"/>
</dbReference>
<dbReference type="CDD" id="cd00038">
    <property type="entry name" value="CAP_ED"/>
    <property type="match status" value="2"/>
</dbReference>
<dbReference type="PANTHER" id="PTHR14226">
    <property type="entry name" value="NEUROPATHY TARGET ESTERASE/SWISS CHEESE D.MELANOGASTER"/>
    <property type="match status" value="1"/>
</dbReference>
<keyword evidence="21" id="KW-1185">Reference proteome</keyword>
<feature type="short sequence motif" description="DGA/G" evidence="15">
    <location>
        <begin position="1354"/>
        <end position="1356"/>
    </location>
</feature>
<comment type="subcellular location">
    <subcellularLocation>
        <location evidence="1">Endoplasmic reticulum membrane</location>
        <topology evidence="1">Multi-pass membrane protein</topology>
    </subcellularLocation>
</comment>
<evidence type="ECO:0000259" key="19">
    <source>
        <dbReference type="PROSITE" id="PS51635"/>
    </source>
</evidence>
<evidence type="ECO:0000313" key="20">
    <source>
        <dbReference type="EMBL" id="KAG5939513.1"/>
    </source>
</evidence>
<comment type="caution">
    <text evidence="20">The sequence shown here is derived from an EMBL/GenBank/DDBJ whole genome shotgun (WGS) entry which is preliminary data.</text>
</comment>
<feature type="region of interest" description="Disordered" evidence="17">
    <location>
        <begin position="733"/>
        <end position="762"/>
    </location>
</feature>
<feature type="short sequence motif" description="GXSXG" evidence="15">
    <location>
        <begin position="1234"/>
        <end position="1238"/>
    </location>
</feature>
<dbReference type="PROSITE" id="PS50042">
    <property type="entry name" value="CNMP_BINDING_3"/>
    <property type="match status" value="2"/>
</dbReference>
<evidence type="ECO:0000256" key="13">
    <source>
        <dbReference type="ARBA" id="ARBA00024965"/>
    </source>
</evidence>
<dbReference type="PROSITE" id="PS51635">
    <property type="entry name" value="PNPLA"/>
    <property type="match status" value="1"/>
</dbReference>
<dbReference type="InterPro" id="IPR018490">
    <property type="entry name" value="cNMP-bd_dom_sf"/>
</dbReference>
<dbReference type="InterPro" id="IPR056556">
    <property type="entry name" value="NTE1_P-loop_dom"/>
</dbReference>
<keyword evidence="7 15" id="KW-0378">Hydrolase</keyword>
<gene>
    <name evidence="20" type="primary">NTE1</name>
    <name evidence="20" type="ORF">E4U60_000884</name>
</gene>
<evidence type="ECO:0000256" key="17">
    <source>
        <dbReference type="SAM" id="MobiDB-lite"/>
    </source>
</evidence>
<feature type="compositionally biased region" description="Basic and acidic residues" evidence="17">
    <location>
        <begin position="534"/>
        <end position="551"/>
    </location>
</feature>
<dbReference type="GO" id="GO:0046486">
    <property type="term" value="P:glycerolipid metabolic process"/>
    <property type="evidence" value="ECO:0007669"/>
    <property type="project" value="UniProtKB-ARBA"/>
</dbReference>
<name>A0A9P7ME47_9HYPO</name>
<evidence type="ECO:0000256" key="12">
    <source>
        <dbReference type="ARBA" id="ARBA00023136"/>
    </source>
</evidence>
<keyword evidence="11 15" id="KW-0443">Lipid metabolism</keyword>
<keyword evidence="8 16" id="KW-0256">Endoplasmic reticulum</keyword>
<accession>A0A9P7ME47</accession>
<evidence type="ECO:0000256" key="1">
    <source>
        <dbReference type="ARBA" id="ARBA00004477"/>
    </source>
</evidence>
<proteinExistence type="inferred from homology"/>
<comment type="function">
    <text evidence="13">Intracellular phospholipase B that catalyzes the double deacylation of phosphatidylcholine (PC) to glycerophosphocholine (GroPCho). Plays an important role in membrane lipid homeostasis. Responsible for the rapid PC turnover in response to inositol, elevated temperatures, or when choline is present in the growth medium.</text>
</comment>
<evidence type="ECO:0000256" key="3">
    <source>
        <dbReference type="ARBA" id="ARBA00013274"/>
    </source>
</evidence>
<comment type="similarity">
    <text evidence="2 16">Belongs to the NTE family.</text>
</comment>
<dbReference type="FunFam" id="2.60.120.10:FF:000062">
    <property type="entry name" value="Lysophospholipase NTE1"/>
    <property type="match status" value="1"/>
</dbReference>
<evidence type="ECO:0000256" key="15">
    <source>
        <dbReference type="PROSITE-ProRule" id="PRU01161"/>
    </source>
</evidence>
<feature type="domain" description="Cyclic nucleotide-binding" evidence="18">
    <location>
        <begin position="823"/>
        <end position="943"/>
    </location>
</feature>
<feature type="short sequence motif" description="GXGXXG" evidence="15">
    <location>
        <begin position="1207"/>
        <end position="1212"/>
    </location>
</feature>
<keyword evidence="10 16" id="KW-1133">Transmembrane helix</keyword>
<evidence type="ECO:0000313" key="21">
    <source>
        <dbReference type="Proteomes" id="UP000706124"/>
    </source>
</evidence>
<evidence type="ECO:0000256" key="9">
    <source>
        <dbReference type="ARBA" id="ARBA00022963"/>
    </source>
</evidence>
<dbReference type="InterPro" id="IPR050301">
    <property type="entry name" value="NTE"/>
</dbReference>
<dbReference type="GO" id="GO:0004622">
    <property type="term" value="F:phosphatidylcholine lysophospholipase activity"/>
    <property type="evidence" value="ECO:0007669"/>
    <property type="project" value="UniProtKB-EC"/>
</dbReference>
<keyword evidence="12 16" id="KW-0472">Membrane</keyword>
<dbReference type="InterPro" id="IPR002641">
    <property type="entry name" value="PNPLA_dom"/>
</dbReference>
<feature type="region of interest" description="Disordered" evidence="17">
    <location>
        <begin position="286"/>
        <end position="372"/>
    </location>
</feature>
<dbReference type="Pfam" id="PF24179">
    <property type="entry name" value="NTE_Ploop"/>
    <property type="match status" value="1"/>
</dbReference>
<feature type="active site" description="Proton acceptor" evidence="15">
    <location>
        <position position="1354"/>
    </location>
</feature>
<dbReference type="PANTHER" id="PTHR14226:SF29">
    <property type="entry name" value="NEUROPATHY TARGET ESTERASE SWS"/>
    <property type="match status" value="1"/>
</dbReference>
<dbReference type="GO" id="GO:0005789">
    <property type="term" value="C:endoplasmic reticulum membrane"/>
    <property type="evidence" value="ECO:0007669"/>
    <property type="project" value="UniProtKB-SubCell"/>
</dbReference>
<evidence type="ECO:0000256" key="10">
    <source>
        <dbReference type="ARBA" id="ARBA00022989"/>
    </source>
</evidence>
<dbReference type="InterPro" id="IPR000595">
    <property type="entry name" value="cNMP-bd_dom"/>
</dbReference>
<dbReference type="Gene3D" id="2.60.120.10">
    <property type="entry name" value="Jelly Rolls"/>
    <property type="match status" value="3"/>
</dbReference>
<feature type="compositionally biased region" description="Basic and acidic residues" evidence="17">
    <location>
        <begin position="747"/>
        <end position="757"/>
    </location>
</feature>
<dbReference type="FunFam" id="3.40.1090.10:FF:000018">
    <property type="entry name" value="Lysophospholipase NTE1"/>
    <property type="match status" value="1"/>
</dbReference>
<organism evidence="20 21">
    <name type="scientific">Claviceps pazoutovae</name>
    <dbReference type="NCBI Taxonomy" id="1649127"/>
    <lineage>
        <taxon>Eukaryota</taxon>
        <taxon>Fungi</taxon>
        <taxon>Dikarya</taxon>
        <taxon>Ascomycota</taxon>
        <taxon>Pezizomycotina</taxon>
        <taxon>Sordariomycetes</taxon>
        <taxon>Hypocreomycetidae</taxon>
        <taxon>Hypocreales</taxon>
        <taxon>Clavicipitaceae</taxon>
        <taxon>Claviceps</taxon>
    </lineage>
</organism>
<feature type="active site" description="Nucleophile" evidence="15">
    <location>
        <position position="1236"/>
    </location>
</feature>
<evidence type="ECO:0000256" key="8">
    <source>
        <dbReference type="ARBA" id="ARBA00022824"/>
    </source>
</evidence>
<dbReference type="Pfam" id="PF01734">
    <property type="entry name" value="Patatin"/>
    <property type="match status" value="1"/>
</dbReference>
<dbReference type="SUPFAM" id="SSF51206">
    <property type="entry name" value="cAMP-binding domain-like"/>
    <property type="match status" value="3"/>
</dbReference>
<protein>
    <recommendedName>
        <fullName evidence="4 16">Lysophospholipase NTE1</fullName>
        <ecNumber evidence="3 16">3.1.1.5</ecNumber>
    </recommendedName>
    <alternativeName>
        <fullName evidence="16">Intracellular phospholipase B</fullName>
    </alternativeName>
</protein>
<evidence type="ECO:0000256" key="11">
    <source>
        <dbReference type="ARBA" id="ARBA00023098"/>
    </source>
</evidence>
<feature type="compositionally biased region" description="Polar residues" evidence="17">
    <location>
        <begin position="304"/>
        <end position="318"/>
    </location>
</feature>
<feature type="domain" description="Cyclic nucleotide-binding" evidence="18">
    <location>
        <begin position="683"/>
        <end position="719"/>
    </location>
</feature>
<dbReference type="Pfam" id="PF00027">
    <property type="entry name" value="cNMP_binding"/>
    <property type="match status" value="1"/>
</dbReference>
<evidence type="ECO:0000256" key="7">
    <source>
        <dbReference type="ARBA" id="ARBA00022801"/>
    </source>
</evidence>
<evidence type="ECO:0000256" key="6">
    <source>
        <dbReference type="ARBA" id="ARBA00022737"/>
    </source>
</evidence>
<dbReference type="Gene3D" id="3.40.1090.10">
    <property type="entry name" value="Cytosolic phospholipase A2 catalytic domain"/>
    <property type="match status" value="2"/>
</dbReference>
<dbReference type="OrthoDB" id="421051at2759"/>
<dbReference type="EMBL" id="SRPO01000130">
    <property type="protein sequence ID" value="KAG5939513.1"/>
    <property type="molecule type" value="Genomic_DNA"/>
</dbReference>
<evidence type="ECO:0000256" key="5">
    <source>
        <dbReference type="ARBA" id="ARBA00022692"/>
    </source>
</evidence>
<dbReference type="SUPFAM" id="SSF52151">
    <property type="entry name" value="FabD/lysophospholipase-like"/>
    <property type="match status" value="1"/>
</dbReference>
<evidence type="ECO:0000256" key="14">
    <source>
        <dbReference type="ARBA" id="ARBA00049531"/>
    </source>
</evidence>
<evidence type="ECO:0000256" key="4">
    <source>
        <dbReference type="ARBA" id="ARBA00018317"/>
    </source>
</evidence>
<dbReference type="InterPro" id="IPR016035">
    <property type="entry name" value="Acyl_Trfase/lysoPLipase"/>
</dbReference>
<keyword evidence="6" id="KW-0677">Repeat</keyword>
<feature type="transmembrane region" description="Helical" evidence="16">
    <location>
        <begin position="48"/>
        <end position="72"/>
    </location>
</feature>
<feature type="region of interest" description="Disordered" evidence="17">
    <location>
        <begin position="657"/>
        <end position="679"/>
    </location>
</feature>
<keyword evidence="5 16" id="KW-0812">Transmembrane</keyword>
<feature type="compositionally biased region" description="Polar residues" evidence="17">
    <location>
        <begin position="662"/>
        <end position="679"/>
    </location>
</feature>
<sequence>MASDLSNMAQAASSVTSTLTAALDSSSARVLADAMNTTGADAATARQATSWLGLFGWLVYHVLNLVSTILYWAARIVTISVPKLLFAMFSTSWTVTMNATTLMFVLAAVVSAASWIVRYRILNIYSRLPPEPQRKEPEIDLFPDTHEGDSKGGFASYLDEFLSAIKIFGYLERPVFHELTRSMQTRKLIAGETINLEEEKGFCIVVDGLVEIFVKSGRRGSSYRESVVAHDLDSSCDDDVPADHQRYQLLTEVRNGAPMSSLFSIMSLFTEDVKLRLNDDSSIMQSRRNGSYKRHGSIGETGPQRLSSVPVSMPNSPHSDAKRGHGTTQHTSAEGNPHVTNSRIPPISLDDSLSARPQRQKLPERGNSPSAHPDIIARATVDTTIAVIPASAFRRLIRIYPKATAHIVHVILSRFQRVTLAHAFDYLGLTGEILQTEKSMNKYTVCQLPNILRGDALTRLKEKFKHERARIAGDEERNGIALHNAAAIRRRRSSSTTLRREAILSSMTARQRPVSTAEGSTSNQRQQSHLPQHGSDHPGDLADFHASRNADRPSLTPGRGMRDLATPLAHRSFNPFDSQRHTRIPIDSRETLDEDNMFRLSILECMFKSLGLDGTGASPRESESVEASPRMFSADHRRRTYGSNNAFGSIGPFDSTADGETESVTSGGMTAHSPPTAQSLSVDMKDDVEIVFFPKGSVLVEQGERNPGLYYVVDGFLDIGTYTTEQGTQSIFQTSSNTPFDMDSEEPGARARPDVKKKAGRTRRSVSLVKPGGLAGYIGSVSSYRSFIDVVAKTDVYVGFLPRAALERIVDKYPIVLLTMAKRLTHVLPRLILHIDFALEWVQVNAGQVIFHGGDESEAIYIVLNGRLRLVEDRKDGGMTALAEFGQGESVGELEVLTETVRPGTLHAIRDTELVKFPRTLFNSLAQEHPNITIKISKIIASRMRAAVEDPPKIGNQEIGSGAANNVRRSAMNLRTVAILPVTAGVPVVEFGSRLMTALAQVGSPKGATSLHQAAILNHLGKHAFNKMGKLRLSQYLADLEEKYGLVVYIADTNVNSPWTQTCITQADSILLVGLADGSPAMGEYERFMLGMKSTARKMLVLLHNERFSRSGLTRSWLRNRMWINGGHFHIQMPCSTNAMPVHNPRSKRLGQALKERVQVLQAEIQKYTSRKVHHIPYYSPDTPYKSDFHRLARRLCGKSVGLVLGGGGARGMSQIGIIRAMEEAGIPIDVIGGTSIGAFVGALYARHADIVPMFGFAKKFFGRMASLWRFALDLTYPSASYTTGHEFNRGIFKTFGKTQIEDFWLEYYCNTTNISKSRVEFHTSGYAWRYIRASMSLAGLLPPLCDEGSMLLDGGYVDNLTVSHMKGLGVDTIFAIDVGALDDDTPQTYGDSLSGMWAFFNRWNPLSSHPNPPTLAEIQGRLAYVSSVDALERAKTMPGCIYMRPPVDDYGTLDFHKFDEVYQMGFRYGQAFLQKLKEEGGFLWTEEMGAKEAMRRTKAPRRASI</sequence>
<dbReference type="FunFam" id="3.40.1090.10:FF:000007">
    <property type="entry name" value="Lysophospholipase NTE1"/>
    <property type="match status" value="1"/>
</dbReference>
<dbReference type="Proteomes" id="UP000706124">
    <property type="component" value="Unassembled WGS sequence"/>
</dbReference>
<evidence type="ECO:0000256" key="2">
    <source>
        <dbReference type="ARBA" id="ARBA00006636"/>
    </source>
</evidence>
<feature type="domain" description="PNPLA" evidence="19">
    <location>
        <begin position="1203"/>
        <end position="1367"/>
    </location>
</feature>
<reference evidence="20 21" key="1">
    <citation type="journal article" date="2020" name="bioRxiv">
        <title>Whole genome comparisons of ergot fungi reveals the divergence and evolution of species within the genus Claviceps are the result of varying mechanisms driving genome evolution and host range expansion.</title>
        <authorList>
            <person name="Wyka S.A."/>
            <person name="Mondo S.J."/>
            <person name="Liu M."/>
            <person name="Dettman J."/>
            <person name="Nalam V."/>
            <person name="Broders K.D."/>
        </authorList>
    </citation>
    <scope>NUCLEOTIDE SEQUENCE [LARGE SCALE GENOMIC DNA]</scope>
    <source>
        <strain evidence="20 21">CCC 1485</strain>
    </source>
</reference>
<feature type="compositionally biased region" description="Polar residues" evidence="17">
    <location>
        <begin position="326"/>
        <end position="343"/>
    </location>
</feature>
<dbReference type="SMART" id="SM00100">
    <property type="entry name" value="cNMP"/>
    <property type="match status" value="2"/>
</dbReference>
<evidence type="ECO:0000259" key="18">
    <source>
        <dbReference type="PROSITE" id="PS50042"/>
    </source>
</evidence>